<accession>A0AAD9GQY7</accession>
<dbReference type="EMBL" id="JASMQC010000007">
    <property type="protein sequence ID" value="KAK1943439.1"/>
    <property type="molecule type" value="Genomic_DNA"/>
</dbReference>
<proteinExistence type="predicted"/>
<evidence type="ECO:0000313" key="3">
    <source>
        <dbReference type="Proteomes" id="UP001259832"/>
    </source>
</evidence>
<protein>
    <submittedName>
        <fullName evidence="2">Uncharacterized protein</fullName>
    </submittedName>
</protein>
<feature type="compositionally biased region" description="Low complexity" evidence="1">
    <location>
        <begin position="1"/>
        <end position="24"/>
    </location>
</feature>
<organism evidence="2 3">
    <name type="scientific">Phytophthora citrophthora</name>
    <dbReference type="NCBI Taxonomy" id="4793"/>
    <lineage>
        <taxon>Eukaryota</taxon>
        <taxon>Sar</taxon>
        <taxon>Stramenopiles</taxon>
        <taxon>Oomycota</taxon>
        <taxon>Peronosporomycetes</taxon>
        <taxon>Peronosporales</taxon>
        <taxon>Peronosporaceae</taxon>
        <taxon>Phytophthora</taxon>
    </lineage>
</organism>
<evidence type="ECO:0000313" key="2">
    <source>
        <dbReference type="EMBL" id="KAK1943439.1"/>
    </source>
</evidence>
<feature type="compositionally biased region" description="Polar residues" evidence="1">
    <location>
        <begin position="57"/>
        <end position="67"/>
    </location>
</feature>
<dbReference type="Proteomes" id="UP001259832">
    <property type="component" value="Unassembled WGS sequence"/>
</dbReference>
<gene>
    <name evidence="2" type="ORF">P3T76_004835</name>
</gene>
<comment type="caution">
    <text evidence="2">The sequence shown here is derived from an EMBL/GenBank/DDBJ whole genome shotgun (WGS) entry which is preliminary data.</text>
</comment>
<name>A0AAD9GQY7_9STRA</name>
<dbReference type="AlphaFoldDB" id="A0AAD9GQY7"/>
<reference evidence="2" key="1">
    <citation type="submission" date="2023-08" db="EMBL/GenBank/DDBJ databases">
        <title>Reference Genome Resource for the Citrus Pathogen Phytophthora citrophthora.</title>
        <authorList>
            <person name="Moller H."/>
            <person name="Coetzee B."/>
            <person name="Rose L.J."/>
            <person name="Van Niekerk J.M."/>
        </authorList>
    </citation>
    <scope>NUCLEOTIDE SEQUENCE</scope>
    <source>
        <strain evidence="2">STE-U-9442</strain>
    </source>
</reference>
<feature type="region of interest" description="Disordered" evidence="1">
    <location>
        <begin position="1"/>
        <end position="80"/>
    </location>
</feature>
<keyword evidence="3" id="KW-1185">Reference proteome</keyword>
<evidence type="ECO:0000256" key="1">
    <source>
        <dbReference type="SAM" id="MobiDB-lite"/>
    </source>
</evidence>
<sequence>MRARSLGSESSAALAGRTAALPATVEGPLGRGQSRRGLPLSRVFIPGECPIMRPMTPRQTDLTSIQNGDGGAGHPAAAAD</sequence>